<keyword evidence="1" id="KW-0472">Membrane</keyword>
<sequence>MTALPEMTGFTRAGAASSVRAETNLFEVDETYWGYIVRSSEQTPVHVVLIQGIAWMIGIAFVVATLGLWVLPSTVTHGPALGLKLGATVVTSSIAALTLWYASRGTQSEIQIDTRLGEVREVIRNKAGKASLVGRYGFDAIGGVFIDRSGASNGLSKGNLVLRYRNTAQTLHVASGGLMGLAPLRDRLGRDLMIMPKNPQGASGGEAGQAA</sequence>
<organism evidence="2 3">
    <name type="scientific">Flavimaricola marinus</name>
    <dbReference type="NCBI Taxonomy" id="1819565"/>
    <lineage>
        <taxon>Bacteria</taxon>
        <taxon>Pseudomonadati</taxon>
        <taxon>Pseudomonadota</taxon>
        <taxon>Alphaproteobacteria</taxon>
        <taxon>Rhodobacterales</taxon>
        <taxon>Paracoccaceae</taxon>
        <taxon>Flavimaricola</taxon>
    </lineage>
</organism>
<dbReference type="EMBL" id="FXZK01000007">
    <property type="protein sequence ID" value="SMY09047.1"/>
    <property type="molecule type" value="Genomic_DNA"/>
</dbReference>
<proteinExistence type="predicted"/>
<feature type="transmembrane region" description="Helical" evidence="1">
    <location>
        <begin position="48"/>
        <end position="71"/>
    </location>
</feature>
<evidence type="ECO:0000313" key="2">
    <source>
        <dbReference type="EMBL" id="SMY09047.1"/>
    </source>
</evidence>
<evidence type="ECO:0000313" key="3">
    <source>
        <dbReference type="Proteomes" id="UP000201613"/>
    </source>
</evidence>
<accession>A0A238LH26</accession>
<keyword evidence="3" id="KW-1185">Reference proteome</keyword>
<keyword evidence="1" id="KW-0812">Transmembrane</keyword>
<feature type="transmembrane region" description="Helical" evidence="1">
    <location>
        <begin position="83"/>
        <end position="102"/>
    </location>
</feature>
<gene>
    <name evidence="2" type="ORF">LOM8899_03208</name>
</gene>
<dbReference type="OrthoDB" id="7867991at2"/>
<evidence type="ECO:0000256" key="1">
    <source>
        <dbReference type="SAM" id="Phobius"/>
    </source>
</evidence>
<dbReference type="Proteomes" id="UP000201613">
    <property type="component" value="Unassembled WGS sequence"/>
</dbReference>
<name>A0A238LH26_9RHOB</name>
<keyword evidence="1" id="KW-1133">Transmembrane helix</keyword>
<protein>
    <submittedName>
        <fullName evidence="2">Uncharacterized protein</fullName>
    </submittedName>
</protein>
<reference evidence="2 3" key="1">
    <citation type="submission" date="2017-05" db="EMBL/GenBank/DDBJ databases">
        <authorList>
            <person name="Song R."/>
            <person name="Chenine A.L."/>
            <person name="Ruprecht R.M."/>
        </authorList>
    </citation>
    <scope>NUCLEOTIDE SEQUENCE [LARGE SCALE GENOMIC DNA]</scope>
    <source>
        <strain evidence="2 3">CECT 8899</strain>
    </source>
</reference>
<dbReference type="AlphaFoldDB" id="A0A238LH26"/>
<dbReference type="RefSeq" id="WP_133065050.1">
    <property type="nucleotide sequence ID" value="NZ_FXZK01000007.1"/>
</dbReference>